<evidence type="ECO:0000256" key="10">
    <source>
        <dbReference type="SAM" id="MobiDB-lite"/>
    </source>
</evidence>
<keyword evidence="2 7" id="KW-0572">Peptidoglycan-anchor</keyword>
<sequence length="78" mass="8779">MNRDRLICSAIILSSFILTSCASTTKIKELSSEVHDLSEKIDQISNDIDSLRPEVEKNKSEAARANQRIDNQATSYHK</sequence>
<feature type="compositionally biased region" description="Polar residues" evidence="10">
    <location>
        <begin position="68"/>
        <end position="78"/>
    </location>
</feature>
<dbReference type="RefSeq" id="WP_250248847.1">
    <property type="nucleotide sequence ID" value="NZ_CP097753.1"/>
</dbReference>
<accession>A0A9Q8U0G1</accession>
<comment type="subunit">
    <text evidence="7">Homotrimer.</text>
</comment>
<keyword evidence="6 7" id="KW-0449">Lipoprotein</keyword>
<comment type="similarity">
    <text evidence="7">Belongs to the Lpp family.</text>
</comment>
<keyword evidence="1" id="KW-0732">Signal</keyword>
<dbReference type="PANTHER" id="PTHR38763:SF1">
    <property type="entry name" value="MAJOR OUTER MEMBRANE LIPOPROTEIN LPP"/>
    <property type="match status" value="1"/>
</dbReference>
<organism evidence="12 13">
    <name type="scientific">Candidatus Blochmannia vicinus</name>
    <name type="common">nom. nud.</name>
    <dbReference type="NCBI Taxonomy" id="251540"/>
    <lineage>
        <taxon>Bacteria</taxon>
        <taxon>Pseudomonadati</taxon>
        <taxon>Pseudomonadota</taxon>
        <taxon>Gammaproteobacteria</taxon>
        <taxon>Enterobacterales</taxon>
        <taxon>Enterobacteriaceae</taxon>
        <taxon>ant endosymbionts</taxon>
        <taxon>Candidatus Blochmanniella</taxon>
    </lineage>
</organism>
<evidence type="ECO:0000256" key="1">
    <source>
        <dbReference type="ARBA" id="ARBA00022729"/>
    </source>
</evidence>
<dbReference type="SUPFAM" id="SSF58042">
    <property type="entry name" value="Outer membrane lipoprotein"/>
    <property type="match status" value="1"/>
</dbReference>
<dbReference type="Gene3D" id="1.20.5.190">
    <property type="match status" value="1"/>
</dbReference>
<keyword evidence="7" id="KW-0677">Repeat</keyword>
<dbReference type="PROSITE" id="PS51257">
    <property type="entry name" value="PROKAR_LIPOPROTEIN"/>
    <property type="match status" value="1"/>
</dbReference>
<protein>
    <recommendedName>
        <fullName evidence="7">Major outer membrane lipoprotein Lpp</fullName>
    </recommendedName>
</protein>
<feature type="modified residue" description="N6-murein peptidoglycan lysine" evidence="7 8">
    <location>
        <position position="78"/>
    </location>
</feature>
<feature type="lipid moiety-binding region" description="N-palmitoyl cysteine" evidence="7">
    <location>
        <position position="21"/>
    </location>
</feature>
<dbReference type="Proteomes" id="UP001056209">
    <property type="component" value="Chromosome"/>
</dbReference>
<keyword evidence="7" id="KW-0134">Cell wall</keyword>
<gene>
    <name evidence="7" type="primary">lpp</name>
    <name evidence="12" type="ORF">M9393_01380</name>
</gene>
<keyword evidence="4 7" id="KW-0564">Palmitate</keyword>
<dbReference type="GO" id="GO:0008289">
    <property type="term" value="F:lipid binding"/>
    <property type="evidence" value="ECO:0007669"/>
    <property type="project" value="UniProtKB-UniRule"/>
</dbReference>
<evidence type="ECO:0000313" key="13">
    <source>
        <dbReference type="Proteomes" id="UP001056209"/>
    </source>
</evidence>
<dbReference type="EMBL" id="CP097753">
    <property type="protein sequence ID" value="URJ28390.1"/>
    <property type="molecule type" value="Genomic_DNA"/>
</dbReference>
<keyword evidence="3 7" id="KW-0472">Membrane</keyword>
<dbReference type="PIRSF" id="PIRSF002855">
    <property type="entry name" value="Murein-lipoprotein"/>
    <property type="match status" value="1"/>
</dbReference>
<reference evidence="12" key="1">
    <citation type="submission" date="2022-05" db="EMBL/GenBank/DDBJ databases">
        <title>Impact of host demography and evolutionary history on endosymbiont molecular evolution: a test in carpenter ants (Genus Camponotus) and their Blochmannia endosymbionts.</title>
        <authorList>
            <person name="Manthey J.D."/>
            <person name="Giron J.C."/>
            <person name="Hruska J.P."/>
        </authorList>
    </citation>
    <scope>NUCLEOTIDE SEQUENCE</scope>
    <source>
        <strain evidence="12">C-039</strain>
    </source>
</reference>
<dbReference type="AlphaFoldDB" id="A0A9Q8U0G1"/>
<dbReference type="GO" id="GO:0043580">
    <property type="term" value="P:periplasmic space organization"/>
    <property type="evidence" value="ECO:0007669"/>
    <property type="project" value="UniProtKB-UniRule"/>
</dbReference>
<keyword evidence="5 7" id="KW-0998">Cell outer membrane</keyword>
<comment type="subcellular location">
    <subcellularLocation>
        <location evidence="7">Cell outer membrane</location>
        <topology evidence="7">Lipid-anchor</topology>
        <orientation evidence="7">Periplasmic side</orientation>
    </subcellularLocation>
    <subcellularLocation>
        <location evidence="7">Secreted</location>
        <location evidence="7">Cell wall</location>
        <topology evidence="7">Peptidoglycan-anchor</topology>
    </subcellularLocation>
    <text evidence="7">Attached via its lipidated N-terminus to the inner leaflet of the outer membrane. Attached to the peptidoglycan network (PGN) via its C-terminus.</text>
</comment>
<evidence type="ECO:0000313" key="12">
    <source>
        <dbReference type="EMBL" id="URJ28390.1"/>
    </source>
</evidence>
<dbReference type="PANTHER" id="PTHR38763">
    <property type="entry name" value="MAJOR OUTER MEMBRANE PROLIPOPROTEIN LPP"/>
    <property type="match status" value="1"/>
</dbReference>
<feature type="region of interest" description="Disordered" evidence="10">
    <location>
        <begin position="54"/>
        <end position="78"/>
    </location>
</feature>
<dbReference type="GO" id="GO:0030258">
    <property type="term" value="P:lipid modification"/>
    <property type="evidence" value="ECO:0007669"/>
    <property type="project" value="UniProtKB-UniRule"/>
</dbReference>
<feature type="domain" description="Lipoprotein leucine-zipper" evidence="11">
    <location>
        <begin position="26"/>
        <end position="78"/>
    </location>
</feature>
<evidence type="ECO:0000256" key="4">
    <source>
        <dbReference type="ARBA" id="ARBA00023139"/>
    </source>
</evidence>
<evidence type="ECO:0000259" key="11">
    <source>
        <dbReference type="Pfam" id="PF04728"/>
    </source>
</evidence>
<dbReference type="InterPro" id="IPR006817">
    <property type="entry name" value="Lipoprotein_leucine-zipper_dom"/>
</dbReference>
<name>A0A9Q8U0G1_9ENTR</name>
<comment type="function">
    <text evidence="7">A highly abundant outer membrane lipoprotein that controls the distance between the inner and outer membranes. The only protein known to be covalently linked to the peptidoglycan network (PGN). Also non-covalently binds the PGN. The link between the cell outer membrane and PGN contributes to maintenance of the structural and functional integrity of the cell envelope, and maintains the correct distance between the PGN and the outer membrane.</text>
</comment>
<proteinExistence type="inferred from homology"/>
<feature type="lipid moiety-binding region" description="S-diacylglycerol cysteine" evidence="7 9">
    <location>
        <position position="21"/>
    </location>
</feature>
<evidence type="ECO:0000256" key="2">
    <source>
        <dbReference type="ARBA" id="ARBA00023088"/>
    </source>
</evidence>
<evidence type="ECO:0000256" key="6">
    <source>
        <dbReference type="ARBA" id="ARBA00023288"/>
    </source>
</evidence>
<dbReference type="GO" id="GO:0042834">
    <property type="term" value="F:peptidoglycan binding"/>
    <property type="evidence" value="ECO:0007669"/>
    <property type="project" value="UniProtKB-UniRule"/>
</dbReference>
<dbReference type="InterPro" id="IPR016367">
    <property type="entry name" value="MOM_Lpp"/>
</dbReference>
<evidence type="ECO:0000256" key="8">
    <source>
        <dbReference type="PIRSR" id="PIRSR002855-1"/>
    </source>
</evidence>
<dbReference type="HAMAP" id="MF_00843">
    <property type="entry name" value="Lpp"/>
    <property type="match status" value="1"/>
</dbReference>
<evidence type="ECO:0000256" key="9">
    <source>
        <dbReference type="PIRSR" id="PIRSR002855-2"/>
    </source>
</evidence>
<evidence type="ECO:0000256" key="5">
    <source>
        <dbReference type="ARBA" id="ARBA00023237"/>
    </source>
</evidence>
<feature type="repeat" evidence="7">
    <location>
        <begin position="38"/>
        <end position="48"/>
    </location>
</feature>
<dbReference type="Pfam" id="PF04728">
    <property type="entry name" value="LPP"/>
    <property type="match status" value="1"/>
</dbReference>
<dbReference type="GO" id="GO:0009279">
    <property type="term" value="C:cell outer membrane"/>
    <property type="evidence" value="ECO:0007669"/>
    <property type="project" value="UniProtKB-SubCell"/>
</dbReference>
<keyword evidence="7" id="KW-0964">Secreted</keyword>
<comment type="caution">
    <text evidence="7">Lacks conserved residue(s) required for the propagation of feature annotation.</text>
</comment>
<evidence type="ECO:0000256" key="3">
    <source>
        <dbReference type="ARBA" id="ARBA00023136"/>
    </source>
</evidence>
<evidence type="ECO:0000256" key="7">
    <source>
        <dbReference type="HAMAP-Rule" id="MF_00843"/>
    </source>
</evidence>